<dbReference type="AlphaFoldDB" id="A0A9N9KKC6"/>
<gene>
    <name evidence="1" type="ORF">CPELLU_LOCUS21158</name>
</gene>
<dbReference type="Proteomes" id="UP000789759">
    <property type="component" value="Unassembled WGS sequence"/>
</dbReference>
<name>A0A9N9KKC6_9GLOM</name>
<dbReference type="OrthoDB" id="2411665at2759"/>
<reference evidence="1" key="1">
    <citation type="submission" date="2021-06" db="EMBL/GenBank/DDBJ databases">
        <authorList>
            <person name="Kallberg Y."/>
            <person name="Tangrot J."/>
            <person name="Rosling A."/>
        </authorList>
    </citation>
    <scope>NUCLEOTIDE SEQUENCE</scope>
    <source>
        <strain evidence="1">FL966</strain>
    </source>
</reference>
<feature type="non-terminal residue" evidence="1">
    <location>
        <position position="48"/>
    </location>
</feature>
<proteinExistence type="predicted"/>
<feature type="non-terminal residue" evidence="1">
    <location>
        <position position="1"/>
    </location>
</feature>
<protein>
    <submittedName>
        <fullName evidence="1">6928_t:CDS:1</fullName>
    </submittedName>
</protein>
<keyword evidence="2" id="KW-1185">Reference proteome</keyword>
<accession>A0A9N9KKC6</accession>
<evidence type="ECO:0000313" key="1">
    <source>
        <dbReference type="EMBL" id="CAG8834783.1"/>
    </source>
</evidence>
<comment type="caution">
    <text evidence="1">The sequence shown here is derived from an EMBL/GenBank/DDBJ whole genome shotgun (WGS) entry which is preliminary data.</text>
</comment>
<organism evidence="1 2">
    <name type="scientific">Cetraspora pellucida</name>
    <dbReference type="NCBI Taxonomy" id="1433469"/>
    <lineage>
        <taxon>Eukaryota</taxon>
        <taxon>Fungi</taxon>
        <taxon>Fungi incertae sedis</taxon>
        <taxon>Mucoromycota</taxon>
        <taxon>Glomeromycotina</taxon>
        <taxon>Glomeromycetes</taxon>
        <taxon>Diversisporales</taxon>
        <taxon>Gigasporaceae</taxon>
        <taxon>Cetraspora</taxon>
    </lineage>
</organism>
<dbReference type="EMBL" id="CAJVQA010074387">
    <property type="protein sequence ID" value="CAG8834783.1"/>
    <property type="molecule type" value="Genomic_DNA"/>
</dbReference>
<evidence type="ECO:0000313" key="2">
    <source>
        <dbReference type="Proteomes" id="UP000789759"/>
    </source>
</evidence>
<sequence>VKASLNPLLSFMNTEIWLKASDNTNVAKASHANINHDGKALSLENVIL</sequence>